<comment type="caution">
    <text evidence="2">The sequence shown here is derived from an EMBL/GenBank/DDBJ whole genome shotgun (WGS) entry which is preliminary data.</text>
</comment>
<proteinExistence type="predicted"/>
<dbReference type="Pfam" id="PF11906">
    <property type="entry name" value="DUF3426"/>
    <property type="match status" value="1"/>
</dbReference>
<evidence type="ECO:0000313" key="2">
    <source>
        <dbReference type="EMBL" id="OAI00293.1"/>
    </source>
</evidence>
<name>A0A177M4U5_METMH</name>
<accession>A0A177M4U5</accession>
<feature type="transmembrane region" description="Helical" evidence="1">
    <location>
        <begin position="69"/>
        <end position="89"/>
    </location>
</feature>
<evidence type="ECO:0000256" key="1">
    <source>
        <dbReference type="SAM" id="Phobius"/>
    </source>
</evidence>
<dbReference type="Proteomes" id="UP000077763">
    <property type="component" value="Unassembled WGS sequence"/>
</dbReference>
<gene>
    <name evidence="2" type="ORF">A1353_00940</name>
</gene>
<evidence type="ECO:0008006" key="4">
    <source>
        <dbReference type="Google" id="ProtNLM"/>
    </source>
</evidence>
<reference evidence="2 3" key="1">
    <citation type="submission" date="2016-03" db="EMBL/GenBank/DDBJ databases">
        <authorList>
            <person name="Ploux O."/>
        </authorList>
    </citation>
    <scope>NUCLEOTIDE SEQUENCE [LARGE SCALE GENOMIC DNA]</scope>
    <source>
        <strain evidence="2 3">R-45371</strain>
    </source>
</reference>
<protein>
    <recommendedName>
        <fullName evidence="4">Zinc finger/thioredoxin putative domain-containing protein</fullName>
    </recommendedName>
</protein>
<dbReference type="EMBL" id="LUUH01000077">
    <property type="protein sequence ID" value="OAI00293.1"/>
    <property type="molecule type" value="Genomic_DNA"/>
</dbReference>
<keyword evidence="1" id="KW-0812">Transmembrane</keyword>
<dbReference type="AlphaFoldDB" id="A0A177M4U5"/>
<keyword evidence="1" id="KW-1133">Transmembrane helix</keyword>
<dbReference type="InterPro" id="IPR021834">
    <property type="entry name" value="DUF3426"/>
</dbReference>
<sequence length="214" mass="23770">MYSRCPHCAKQHEVTVEHLRQSRGFLDCSACGKSFDALRFLSEGEDEVLADESPYPDDQVSEKRPQTPAVWFGATGLVLLLLLAQILYFEGYRLTMQPQLRARLDKVCAILACRVPTYKNLEELSVSHSNLQVRSDSSYLFSAVLSNQAPFAQAAPDLRLSMLNFNGQAIAERVFSSAEYLPRPICLAPEQTVEIRLAIVAPAAPIGGYTFTLL</sequence>
<dbReference type="RefSeq" id="WP_064037815.1">
    <property type="nucleotide sequence ID" value="NZ_LUUH01000077.1"/>
</dbReference>
<organism evidence="2 3">
    <name type="scientific">Methylomonas methanica</name>
    <dbReference type="NCBI Taxonomy" id="421"/>
    <lineage>
        <taxon>Bacteria</taxon>
        <taxon>Pseudomonadati</taxon>
        <taxon>Pseudomonadota</taxon>
        <taxon>Gammaproteobacteria</taxon>
        <taxon>Methylococcales</taxon>
        <taxon>Methylococcaceae</taxon>
        <taxon>Methylomonas</taxon>
    </lineage>
</organism>
<keyword evidence="1" id="KW-0472">Membrane</keyword>
<evidence type="ECO:0000313" key="3">
    <source>
        <dbReference type="Proteomes" id="UP000077763"/>
    </source>
</evidence>